<comment type="caution">
    <text evidence="2">The sequence shown here is derived from an EMBL/GenBank/DDBJ whole genome shotgun (WGS) entry which is preliminary data.</text>
</comment>
<dbReference type="EMBL" id="BPLQ01015035">
    <property type="protein sequence ID" value="GIY85368.1"/>
    <property type="molecule type" value="Genomic_DNA"/>
</dbReference>
<evidence type="ECO:0000256" key="1">
    <source>
        <dbReference type="SAM" id="MobiDB-lite"/>
    </source>
</evidence>
<evidence type="ECO:0000313" key="3">
    <source>
        <dbReference type="Proteomes" id="UP001054837"/>
    </source>
</evidence>
<evidence type="ECO:0000313" key="2">
    <source>
        <dbReference type="EMBL" id="GIY85368.1"/>
    </source>
</evidence>
<protein>
    <submittedName>
        <fullName evidence="2">Uncharacterized protein</fullName>
    </submittedName>
</protein>
<accession>A0AAV4WV05</accession>
<feature type="compositionally biased region" description="Basic and acidic residues" evidence="1">
    <location>
        <begin position="84"/>
        <end position="96"/>
    </location>
</feature>
<organism evidence="2 3">
    <name type="scientific">Caerostris darwini</name>
    <dbReference type="NCBI Taxonomy" id="1538125"/>
    <lineage>
        <taxon>Eukaryota</taxon>
        <taxon>Metazoa</taxon>
        <taxon>Ecdysozoa</taxon>
        <taxon>Arthropoda</taxon>
        <taxon>Chelicerata</taxon>
        <taxon>Arachnida</taxon>
        <taxon>Araneae</taxon>
        <taxon>Araneomorphae</taxon>
        <taxon>Entelegynae</taxon>
        <taxon>Araneoidea</taxon>
        <taxon>Araneidae</taxon>
        <taxon>Caerostris</taxon>
    </lineage>
</organism>
<name>A0AAV4WV05_9ARAC</name>
<proteinExistence type="predicted"/>
<sequence length="122" mass="14067">MGIVKIPIRCAAVSYPNRAQRNIFINSIHKQSNPITGRAPCNFFRERPVCVPELSCLQKNKIKKESMRGPIRNPVTVITSPALKEQEREEKRRNSELRMQIGKGREKNTFRIFTSRGRSSEN</sequence>
<keyword evidence="3" id="KW-1185">Reference proteome</keyword>
<dbReference type="AlphaFoldDB" id="A0AAV4WV05"/>
<feature type="region of interest" description="Disordered" evidence="1">
    <location>
        <begin position="83"/>
        <end position="122"/>
    </location>
</feature>
<reference evidence="2 3" key="1">
    <citation type="submission" date="2021-06" db="EMBL/GenBank/DDBJ databases">
        <title>Caerostris darwini draft genome.</title>
        <authorList>
            <person name="Kono N."/>
            <person name="Arakawa K."/>
        </authorList>
    </citation>
    <scope>NUCLEOTIDE SEQUENCE [LARGE SCALE GENOMIC DNA]</scope>
</reference>
<gene>
    <name evidence="2" type="ORF">CDAR_520001</name>
</gene>
<dbReference type="Proteomes" id="UP001054837">
    <property type="component" value="Unassembled WGS sequence"/>
</dbReference>